<dbReference type="RefSeq" id="XP_060287555.1">
    <property type="nucleotide sequence ID" value="XM_060432636.1"/>
</dbReference>
<proteinExistence type="inferred from homology"/>
<gene>
    <name evidence="6" type="ORF">QBC33DRAFT_615593</name>
</gene>
<evidence type="ECO:0000256" key="4">
    <source>
        <dbReference type="ARBA" id="ARBA00044511"/>
    </source>
</evidence>
<dbReference type="InterPro" id="IPR011990">
    <property type="entry name" value="TPR-like_helical_dom_sf"/>
</dbReference>
<comment type="subunit">
    <text evidence="4">Binds to mitochondrial small subunit 15S rRNA.</text>
</comment>
<dbReference type="Gene3D" id="1.25.40.10">
    <property type="entry name" value="Tetratricopeptide repeat domain"/>
    <property type="match status" value="2"/>
</dbReference>
<name>A0AAJ0FKR2_9PEZI</name>
<evidence type="ECO:0000256" key="1">
    <source>
        <dbReference type="ARBA" id="ARBA00006192"/>
    </source>
</evidence>
<dbReference type="PANTHER" id="PTHR47447:SF23">
    <property type="entry name" value="PENTACOTRIPEPTIDE-REPEAT REGION OF PRORP DOMAIN-CONTAINING PROTEIN"/>
    <property type="match status" value="1"/>
</dbReference>
<keyword evidence="2" id="KW-0677">Repeat</keyword>
<dbReference type="Proteomes" id="UP001244011">
    <property type="component" value="Unassembled WGS sequence"/>
</dbReference>
<dbReference type="GeneID" id="85315823"/>
<dbReference type="EMBL" id="MU838998">
    <property type="protein sequence ID" value="KAK1771342.1"/>
    <property type="molecule type" value="Genomic_DNA"/>
</dbReference>
<dbReference type="AlphaFoldDB" id="A0AAJ0FKR2"/>
<evidence type="ECO:0000256" key="2">
    <source>
        <dbReference type="ARBA" id="ARBA00022737"/>
    </source>
</evidence>
<evidence type="ECO:0000256" key="5">
    <source>
        <dbReference type="SAM" id="MobiDB-lite"/>
    </source>
</evidence>
<evidence type="ECO:0000256" key="3">
    <source>
        <dbReference type="ARBA" id="ARBA00044493"/>
    </source>
</evidence>
<dbReference type="Pfam" id="PF13812">
    <property type="entry name" value="PPR_3"/>
    <property type="match status" value="1"/>
</dbReference>
<evidence type="ECO:0000313" key="6">
    <source>
        <dbReference type="EMBL" id="KAK1771342.1"/>
    </source>
</evidence>
<feature type="region of interest" description="Disordered" evidence="5">
    <location>
        <begin position="96"/>
        <end position="161"/>
    </location>
</feature>
<keyword evidence="7" id="KW-1185">Reference proteome</keyword>
<accession>A0AAJ0FKR2</accession>
<dbReference type="InterPro" id="IPR002885">
    <property type="entry name" value="PPR_rpt"/>
</dbReference>
<dbReference type="Pfam" id="PF01535">
    <property type="entry name" value="PPR"/>
    <property type="match status" value="1"/>
</dbReference>
<comment type="caution">
    <text evidence="6">The sequence shown here is derived from an EMBL/GenBank/DDBJ whole genome shotgun (WGS) entry which is preliminary data.</text>
</comment>
<protein>
    <recommendedName>
        <fullName evidence="8">Pentacotripeptide-repeat region of PRORP domain-containing protein</fullName>
    </recommendedName>
</protein>
<comment type="function">
    <text evidence="3">Regulates mitochondrial small subunit maturation by controlling 15S rRNA 5'-end processing. Localizes to the 5' precursor of the 15S rRNA in a position that is subsequently occupied by mS47 in the mature yeast mtSSU. Uses structure and sequence-specific RNA recognition, binding to a single-stranded region of the precursor and specifically recognizing bases -6 to -1. The exchange of Ccm1 for mS47 is coupled to the irreversible removal of precursor rRNA that is accompanied by conformational changes of the mitoribosomal proteins uS5m and mS26. These conformational changes signal completion of 5'-end rRNA processing through protection of the mature 5'-end of the 15S rRNA and stabilization of mS47. The removal of the 5' precursor together with the dissociation of Ccm1 may be catalyzed by the 5'-3' exoribonuclease Pet127. Involved in the specific removal of group I introns in mitochondrial encoded transcripts.</text>
</comment>
<evidence type="ECO:0000313" key="7">
    <source>
        <dbReference type="Proteomes" id="UP001244011"/>
    </source>
</evidence>
<reference evidence="6" key="1">
    <citation type="submission" date="2023-06" db="EMBL/GenBank/DDBJ databases">
        <title>Genome-scale phylogeny and comparative genomics of the fungal order Sordariales.</title>
        <authorList>
            <consortium name="Lawrence Berkeley National Laboratory"/>
            <person name="Hensen N."/>
            <person name="Bonometti L."/>
            <person name="Westerberg I."/>
            <person name="Brannstrom I.O."/>
            <person name="Guillou S."/>
            <person name="Cros-Aarteil S."/>
            <person name="Calhoun S."/>
            <person name="Haridas S."/>
            <person name="Kuo A."/>
            <person name="Mondo S."/>
            <person name="Pangilinan J."/>
            <person name="Riley R."/>
            <person name="Labutti K."/>
            <person name="Andreopoulos B."/>
            <person name="Lipzen A."/>
            <person name="Chen C."/>
            <person name="Yanf M."/>
            <person name="Daum C."/>
            <person name="Ng V."/>
            <person name="Clum A."/>
            <person name="Steindorff A."/>
            <person name="Ohm R."/>
            <person name="Martin F."/>
            <person name="Silar P."/>
            <person name="Natvig D."/>
            <person name="Lalanne C."/>
            <person name="Gautier V."/>
            <person name="Ament-Velasquez S.L."/>
            <person name="Kruys A."/>
            <person name="Hutchinson M.I."/>
            <person name="Powell A.J."/>
            <person name="Barry K."/>
            <person name="Miller A.N."/>
            <person name="Grigoriev I.V."/>
            <person name="Debuchy R."/>
            <person name="Gladieux P."/>
            <person name="Thoren M.H."/>
            <person name="Johannesson H."/>
        </authorList>
    </citation>
    <scope>NUCLEOTIDE SEQUENCE</scope>
    <source>
        <strain evidence="6">8032-3</strain>
    </source>
</reference>
<organism evidence="6 7">
    <name type="scientific">Phialemonium atrogriseum</name>
    <dbReference type="NCBI Taxonomy" id="1093897"/>
    <lineage>
        <taxon>Eukaryota</taxon>
        <taxon>Fungi</taxon>
        <taxon>Dikarya</taxon>
        <taxon>Ascomycota</taxon>
        <taxon>Pezizomycotina</taxon>
        <taxon>Sordariomycetes</taxon>
        <taxon>Sordariomycetidae</taxon>
        <taxon>Cephalothecales</taxon>
        <taxon>Cephalothecaceae</taxon>
        <taxon>Phialemonium</taxon>
    </lineage>
</organism>
<sequence>MQPRKVSLPAPSSVKIHQQLHTAFWAHGAAGIELFDACQALKGTAMESKTRPSSIGKRTDQRQGSMTASAFLLDFLYPDGAGALLRKLSPRVIDRYERPTHHPKNKVSRLHLTSSATSPSRHPSLRHESEGLSSQLPNAGSPDYSVEVSVAPDSTGPGGAPRGLDVVALMKDHHRYAEEENQYSKSDNLRELLTSDHGGTPDRVWHVYSHLDPTLKPDFRVDVLGHLAKSDRPVEAWRINELFSELDSDQWTEDIVNASIKANLTLNNTSSAIQLFTQAMDLRGMVQGLDLMLAYAFKVSSWTFALETWAIFRKEFPTELPTPINFEAATAIPNFSVKLSELYNYVQRQTSPGDPRGLKEQVDALLTYISTDSLGQFKPPDAVSILDRVGTYREYEEFINICMERGQKRLAARMYWRYRRLPNVRIRVFVLRHMLSVFYPHDAHGMEQVLKDWYQRYDHLDSFGYHKFLSFYAGRGDTKTVLRLLAEYKKHYPTAKKDRAALSALMHAYAVRGDVGNARHVLVSSSRNFGREPGTIEWNVLLNAHAKAWDFDGAINTFAEICEAGKADAYSFGTFMAMVGGRGDLHMCLDLHKTARQMGIEPDASMTDSLVEAYCQNDQFAEAEYLCARVTREKHVKGNYTVLWNTLLIHYAHRRDLASVNRILERMTNLDVAYDTRTYEHLLQALVYCRQSQHALQLIRVAQEERVFEPTLNHYLLLMSAFIRSREPHMALKVSEMIKHMDNAGTADRMTKVIEALGRWQQVPEKARKGKGAHHYLKAAFQAFHESLGREERTVRDDRRSVARQYSQMIFILTQMRDFASVKQIMAFYKKEFPRDASPQTLPLKLLNSIMLADFYENKFDRVKSTWNLILERTKRLGKPPATRSGEGPDAAPSRCYVLSDALKTMQRVYLAEKDADGLLKLVAHVREAGFELDSKNWNYHVQALARLKQWKEAFSICEDILMPQWTGWRRVRIRENVKNQLPLELRRLGNSPRYLRPISYTLLVLAREYMELEQMMPWSLEAANMFNTINENCARVVRAIKTMVRTGTREENQIFTDDPSYVEESEVEGTNDGAYNTRGVEDMLPANRKRSASIVPAELAAKTV</sequence>
<comment type="similarity">
    <text evidence="1">Belongs to the CCM1 family.</text>
</comment>
<evidence type="ECO:0008006" key="8">
    <source>
        <dbReference type="Google" id="ProtNLM"/>
    </source>
</evidence>
<feature type="compositionally biased region" description="Polar residues" evidence="5">
    <location>
        <begin position="111"/>
        <end position="121"/>
    </location>
</feature>
<dbReference type="PANTHER" id="PTHR47447">
    <property type="entry name" value="OS03G0856100 PROTEIN"/>
    <property type="match status" value="1"/>
</dbReference>